<evidence type="ECO:0000313" key="1">
    <source>
        <dbReference type="EMBL" id="CAB0041503.1"/>
    </source>
</evidence>
<sequence length="200" mass="23080">MSSTPPHDDDDANSIDPINITLFALLREKRTSRRHPRCAVCCSTARKRDYFRVVERRKKERKREIERELRSRVPALFARGINLTHATLYFSHYIRMATRIATAVRSSFRCFARNGHVLLRHCCARSVAAPQGELFRGTVGAGARKEEREVHNVVDYRNVRAPLCKLAMQCSARPTWQPFQSSNARPPLEVSVRRISLIYM</sequence>
<proteinExistence type="predicted"/>
<name>A0A6H5IT19_9HYME</name>
<dbReference type="EMBL" id="CADCXV010001116">
    <property type="protein sequence ID" value="CAB0041503.1"/>
    <property type="molecule type" value="Genomic_DNA"/>
</dbReference>
<accession>A0A6H5IT19</accession>
<reference evidence="1 2" key="1">
    <citation type="submission" date="2020-02" db="EMBL/GenBank/DDBJ databases">
        <authorList>
            <person name="Ferguson B K."/>
        </authorList>
    </citation>
    <scope>NUCLEOTIDE SEQUENCE [LARGE SCALE GENOMIC DNA]</scope>
</reference>
<gene>
    <name evidence="1" type="ORF">TBRA_LOCUS13171</name>
</gene>
<organism evidence="1 2">
    <name type="scientific">Trichogramma brassicae</name>
    <dbReference type="NCBI Taxonomy" id="86971"/>
    <lineage>
        <taxon>Eukaryota</taxon>
        <taxon>Metazoa</taxon>
        <taxon>Ecdysozoa</taxon>
        <taxon>Arthropoda</taxon>
        <taxon>Hexapoda</taxon>
        <taxon>Insecta</taxon>
        <taxon>Pterygota</taxon>
        <taxon>Neoptera</taxon>
        <taxon>Endopterygota</taxon>
        <taxon>Hymenoptera</taxon>
        <taxon>Apocrita</taxon>
        <taxon>Proctotrupomorpha</taxon>
        <taxon>Chalcidoidea</taxon>
        <taxon>Trichogrammatidae</taxon>
        <taxon>Trichogramma</taxon>
    </lineage>
</organism>
<evidence type="ECO:0000313" key="2">
    <source>
        <dbReference type="Proteomes" id="UP000479190"/>
    </source>
</evidence>
<dbReference type="AlphaFoldDB" id="A0A6H5IT19"/>
<dbReference type="Proteomes" id="UP000479190">
    <property type="component" value="Unassembled WGS sequence"/>
</dbReference>
<keyword evidence="2" id="KW-1185">Reference proteome</keyword>
<protein>
    <submittedName>
        <fullName evidence="1">Uncharacterized protein</fullName>
    </submittedName>
</protein>